<feature type="transmembrane region" description="Helical" evidence="2">
    <location>
        <begin position="119"/>
        <end position="139"/>
    </location>
</feature>
<keyword evidence="2" id="KW-0472">Membrane</keyword>
<dbReference type="RefSeq" id="WP_091284177.1">
    <property type="nucleotide sequence ID" value="NZ_FAOZ01000032.1"/>
</dbReference>
<name>A0A0S4QZ38_9ACTN</name>
<evidence type="ECO:0000313" key="3">
    <source>
        <dbReference type="EMBL" id="CUU59814.1"/>
    </source>
</evidence>
<keyword evidence="2" id="KW-1133">Transmembrane helix</keyword>
<protein>
    <recommendedName>
        <fullName evidence="5">Sodium:proton antiporter</fullName>
    </recommendedName>
</protein>
<proteinExistence type="predicted"/>
<accession>A0A0S4QZ38</accession>
<gene>
    <name evidence="3" type="ORF">Ga0074812_13219</name>
</gene>
<organism evidence="3 4">
    <name type="scientific">Parafrankia irregularis</name>
    <dbReference type="NCBI Taxonomy" id="795642"/>
    <lineage>
        <taxon>Bacteria</taxon>
        <taxon>Bacillati</taxon>
        <taxon>Actinomycetota</taxon>
        <taxon>Actinomycetes</taxon>
        <taxon>Frankiales</taxon>
        <taxon>Frankiaceae</taxon>
        <taxon>Parafrankia</taxon>
    </lineage>
</organism>
<evidence type="ECO:0008006" key="5">
    <source>
        <dbReference type="Google" id="ProtNLM"/>
    </source>
</evidence>
<dbReference type="EMBL" id="FAOZ01000032">
    <property type="protein sequence ID" value="CUU59814.1"/>
    <property type="molecule type" value="Genomic_DNA"/>
</dbReference>
<sequence length="178" mass="18971">MSEIARPGTANERTESVDEEFGGRAAGESAQARRNRNWAEILQEIRVAQTGVQLLAAFLLALPFQSRFAILSDGQEWFYLAVVALAVVATGLLVTPVSLHRAMFRKREKEKLVMIANRLAQAGLGVFAVAVAGVAVLIFDVTKGVTAGVTAGVITLVLFIALWVVVPVAVQSVPAEGD</sequence>
<evidence type="ECO:0000313" key="4">
    <source>
        <dbReference type="Proteomes" id="UP000198802"/>
    </source>
</evidence>
<evidence type="ECO:0000256" key="1">
    <source>
        <dbReference type="SAM" id="MobiDB-lite"/>
    </source>
</evidence>
<keyword evidence="2" id="KW-0812">Transmembrane</keyword>
<feature type="region of interest" description="Disordered" evidence="1">
    <location>
        <begin position="1"/>
        <end position="29"/>
    </location>
</feature>
<feature type="transmembrane region" description="Helical" evidence="2">
    <location>
        <begin position="77"/>
        <end position="99"/>
    </location>
</feature>
<feature type="transmembrane region" description="Helical" evidence="2">
    <location>
        <begin position="145"/>
        <end position="170"/>
    </location>
</feature>
<reference evidence="4" key="1">
    <citation type="submission" date="2015-11" db="EMBL/GenBank/DDBJ databases">
        <authorList>
            <person name="Varghese N."/>
        </authorList>
    </citation>
    <scope>NUCLEOTIDE SEQUENCE [LARGE SCALE GENOMIC DNA]</scope>
    <source>
        <strain evidence="4">DSM 45899</strain>
    </source>
</reference>
<keyword evidence="4" id="KW-1185">Reference proteome</keyword>
<dbReference type="AlphaFoldDB" id="A0A0S4QZ38"/>
<dbReference type="Proteomes" id="UP000198802">
    <property type="component" value="Unassembled WGS sequence"/>
</dbReference>
<evidence type="ECO:0000256" key="2">
    <source>
        <dbReference type="SAM" id="Phobius"/>
    </source>
</evidence>
<dbReference type="InterPro" id="IPR046291">
    <property type="entry name" value="DUF6328"/>
</dbReference>
<dbReference type="Pfam" id="PF19853">
    <property type="entry name" value="DUF6328"/>
    <property type="match status" value="1"/>
</dbReference>